<name>A0A2H3CP59_ARMGA</name>
<dbReference type="Proteomes" id="UP000217790">
    <property type="component" value="Unassembled WGS sequence"/>
</dbReference>
<feature type="non-terminal residue" evidence="1">
    <location>
        <position position="96"/>
    </location>
</feature>
<keyword evidence="2" id="KW-1185">Reference proteome</keyword>
<dbReference type="OrthoDB" id="3253623at2759"/>
<proteinExistence type="predicted"/>
<reference evidence="2" key="1">
    <citation type="journal article" date="2017" name="Nat. Ecol. Evol.">
        <title>Genome expansion and lineage-specific genetic innovations in the forest pathogenic fungi Armillaria.</title>
        <authorList>
            <person name="Sipos G."/>
            <person name="Prasanna A.N."/>
            <person name="Walter M.C."/>
            <person name="O'Connor E."/>
            <person name="Balint B."/>
            <person name="Krizsan K."/>
            <person name="Kiss B."/>
            <person name="Hess J."/>
            <person name="Varga T."/>
            <person name="Slot J."/>
            <person name="Riley R."/>
            <person name="Boka B."/>
            <person name="Rigling D."/>
            <person name="Barry K."/>
            <person name="Lee J."/>
            <person name="Mihaltcheva S."/>
            <person name="LaButti K."/>
            <person name="Lipzen A."/>
            <person name="Waldron R."/>
            <person name="Moloney N.M."/>
            <person name="Sperisen C."/>
            <person name="Kredics L."/>
            <person name="Vagvoelgyi C."/>
            <person name="Patrignani A."/>
            <person name="Fitzpatrick D."/>
            <person name="Nagy I."/>
            <person name="Doyle S."/>
            <person name="Anderson J.B."/>
            <person name="Grigoriev I.V."/>
            <person name="Gueldener U."/>
            <person name="Muensterkoetter M."/>
            <person name="Nagy L.G."/>
        </authorList>
    </citation>
    <scope>NUCLEOTIDE SEQUENCE [LARGE SCALE GENOMIC DNA]</scope>
    <source>
        <strain evidence="2">Ar21-2</strain>
    </source>
</reference>
<evidence type="ECO:0000313" key="2">
    <source>
        <dbReference type="Proteomes" id="UP000217790"/>
    </source>
</evidence>
<dbReference type="InParanoid" id="A0A2H3CP59"/>
<evidence type="ECO:0000313" key="1">
    <source>
        <dbReference type="EMBL" id="PBK83650.1"/>
    </source>
</evidence>
<organism evidence="1 2">
    <name type="scientific">Armillaria gallica</name>
    <name type="common">Bulbous honey fungus</name>
    <name type="synonym">Armillaria bulbosa</name>
    <dbReference type="NCBI Taxonomy" id="47427"/>
    <lineage>
        <taxon>Eukaryota</taxon>
        <taxon>Fungi</taxon>
        <taxon>Dikarya</taxon>
        <taxon>Basidiomycota</taxon>
        <taxon>Agaricomycotina</taxon>
        <taxon>Agaricomycetes</taxon>
        <taxon>Agaricomycetidae</taxon>
        <taxon>Agaricales</taxon>
        <taxon>Marasmiineae</taxon>
        <taxon>Physalacriaceae</taxon>
        <taxon>Armillaria</taxon>
    </lineage>
</organism>
<dbReference type="EMBL" id="KZ293705">
    <property type="protein sequence ID" value="PBK83650.1"/>
    <property type="molecule type" value="Genomic_DNA"/>
</dbReference>
<dbReference type="AlphaFoldDB" id="A0A2H3CP59"/>
<protein>
    <submittedName>
        <fullName evidence="1">Uncharacterized protein</fullName>
    </submittedName>
</protein>
<accession>A0A2H3CP59</accession>
<sequence length="96" mass="10682">MKDIFDGSLIREFKGPDGKHFSMASECDKGRYLFSLGFDNFNPLTNKQAGKKISVGVLFVMCMNLPPNERHKPENLFLAGIIPGPQEPSLDSSNSY</sequence>
<gene>
    <name evidence="1" type="ORF">ARMGADRAFT_893053</name>
</gene>